<name>A0A523BC59_9CREN</name>
<dbReference type="InterPro" id="IPR051840">
    <property type="entry name" value="NifX/NifY_domain"/>
</dbReference>
<gene>
    <name evidence="2" type="ORF">DSO09_04015</name>
</gene>
<dbReference type="CDD" id="cd00851">
    <property type="entry name" value="MTH1175"/>
    <property type="match status" value="1"/>
</dbReference>
<dbReference type="InterPro" id="IPR003731">
    <property type="entry name" value="Di-Nase_FeMo-co_biosynth"/>
</dbReference>
<reference evidence="2 3" key="1">
    <citation type="journal article" date="2019" name="Nat. Microbiol.">
        <title>Expanding anaerobic alkane metabolism in the domain of Archaea.</title>
        <authorList>
            <person name="Wang Y."/>
            <person name="Wegener G."/>
            <person name="Hou J."/>
            <person name="Wang F."/>
            <person name="Xiao X."/>
        </authorList>
    </citation>
    <scope>NUCLEOTIDE SEQUENCE [LARGE SCALE GENOMIC DNA]</scope>
    <source>
        <strain evidence="2">WYZ-LMO11</strain>
    </source>
</reference>
<dbReference type="AlphaFoldDB" id="A0A523BC59"/>
<organism evidence="2 3">
    <name type="scientific">Thermoproteota archaeon</name>
    <dbReference type="NCBI Taxonomy" id="2056631"/>
    <lineage>
        <taxon>Archaea</taxon>
        <taxon>Thermoproteota</taxon>
    </lineage>
</organism>
<protein>
    <recommendedName>
        <fullName evidence="1">Dinitrogenase iron-molybdenum cofactor biosynthesis domain-containing protein</fullName>
    </recommendedName>
</protein>
<sequence>MTIKRIAIATLNNKGLDDIISNTFGYSKTFTIIDIEDGNIKDIKIIDNPAGSMTHGRGPVIAKKLSDMNVEIVISSELGPGALTILKEFGISTINVKPGLRVSEVLKENGLIK</sequence>
<dbReference type="PANTHER" id="PTHR33937:SF2">
    <property type="entry name" value="DINITROGENASE IRON-MOLYBDENUM COFACTOR BIOSYNTHESIS DOMAIN-CONTAINING PROTEIN"/>
    <property type="match status" value="1"/>
</dbReference>
<feature type="domain" description="Dinitrogenase iron-molybdenum cofactor biosynthesis" evidence="1">
    <location>
        <begin position="17"/>
        <end position="108"/>
    </location>
</feature>
<evidence type="ECO:0000259" key="1">
    <source>
        <dbReference type="Pfam" id="PF02579"/>
    </source>
</evidence>
<dbReference type="InterPro" id="IPR033913">
    <property type="entry name" value="MTH1175_dom"/>
</dbReference>
<dbReference type="Proteomes" id="UP000317265">
    <property type="component" value="Unassembled WGS sequence"/>
</dbReference>
<dbReference type="Gene3D" id="3.30.420.130">
    <property type="entry name" value="Dinitrogenase iron-molybdenum cofactor biosynthesis domain"/>
    <property type="match status" value="1"/>
</dbReference>
<dbReference type="EMBL" id="QNVI01000049">
    <property type="protein sequence ID" value="TDA38546.1"/>
    <property type="molecule type" value="Genomic_DNA"/>
</dbReference>
<proteinExistence type="predicted"/>
<comment type="caution">
    <text evidence="2">The sequence shown here is derived from an EMBL/GenBank/DDBJ whole genome shotgun (WGS) entry which is preliminary data.</text>
</comment>
<dbReference type="PANTHER" id="PTHR33937">
    <property type="entry name" value="IRON-MOLYBDENUM PROTEIN-RELATED-RELATED"/>
    <property type="match status" value="1"/>
</dbReference>
<dbReference type="Pfam" id="PF02579">
    <property type="entry name" value="Nitro_FeMo-Co"/>
    <property type="match status" value="1"/>
</dbReference>
<accession>A0A523BC59</accession>
<evidence type="ECO:0000313" key="3">
    <source>
        <dbReference type="Proteomes" id="UP000317265"/>
    </source>
</evidence>
<dbReference type="InterPro" id="IPR036105">
    <property type="entry name" value="DiNase_FeMo-co_biosyn_sf"/>
</dbReference>
<dbReference type="SUPFAM" id="SSF53146">
    <property type="entry name" value="Nitrogenase accessory factor-like"/>
    <property type="match status" value="1"/>
</dbReference>
<evidence type="ECO:0000313" key="2">
    <source>
        <dbReference type="EMBL" id="TDA38546.1"/>
    </source>
</evidence>